<dbReference type="HOGENOM" id="CLU_2662440_0_0_2"/>
<gene>
    <name evidence="1" type="ordered locus">M1425_0743</name>
</gene>
<name>C3MVX4_SACI4</name>
<dbReference type="Proteomes" id="UP000001350">
    <property type="component" value="Chromosome"/>
</dbReference>
<reference evidence="1 2" key="1">
    <citation type="journal article" date="2009" name="Proc. Natl. Acad. Sci. U.S.A.">
        <title>Biogeography of the Sulfolobus islandicus pan-genome.</title>
        <authorList>
            <person name="Reno M.L."/>
            <person name="Held N.L."/>
            <person name="Fields C.J."/>
            <person name="Burke P.V."/>
            <person name="Whitaker R.J."/>
        </authorList>
    </citation>
    <scope>NUCLEOTIDE SEQUENCE [LARGE SCALE GENOMIC DNA]</scope>
    <source>
        <strain evidence="2">M.14.25 / Kamchatka #1</strain>
    </source>
</reference>
<dbReference type="EMBL" id="CP001400">
    <property type="protein sequence ID" value="ACP37561.1"/>
    <property type="molecule type" value="Genomic_DNA"/>
</dbReference>
<protein>
    <submittedName>
        <fullName evidence="1">Uncharacterized protein</fullName>
    </submittedName>
</protein>
<organism evidence="1 2">
    <name type="scientific">Saccharolobus islandicus (strain M.14.25 / Kamchatka #1)</name>
    <name type="common">Sulfolobus islandicus</name>
    <dbReference type="NCBI Taxonomy" id="427317"/>
    <lineage>
        <taxon>Archaea</taxon>
        <taxon>Thermoproteota</taxon>
        <taxon>Thermoprotei</taxon>
        <taxon>Sulfolobales</taxon>
        <taxon>Sulfolobaceae</taxon>
        <taxon>Saccharolobus</taxon>
    </lineage>
</organism>
<dbReference type="GeneID" id="84058191"/>
<dbReference type="KEGG" id="sia:M1425_0743"/>
<proteinExistence type="predicted"/>
<evidence type="ECO:0000313" key="2">
    <source>
        <dbReference type="Proteomes" id="UP000001350"/>
    </source>
</evidence>
<dbReference type="AlphaFoldDB" id="C3MVX4"/>
<dbReference type="RefSeq" id="WP_012710832.1">
    <property type="nucleotide sequence ID" value="NC_012588.1"/>
</dbReference>
<sequence>MIRYIIDTRVLEFSSHKIIERRINEIGEGEIIVIISKVDPATILARLKLKKSIEIIVNKNKKENWILYLIKSSYH</sequence>
<accession>C3MVX4</accession>
<evidence type="ECO:0000313" key="1">
    <source>
        <dbReference type="EMBL" id="ACP37561.1"/>
    </source>
</evidence>